<name>A0ABR2DFX2_9ROSI</name>
<proteinExistence type="predicted"/>
<sequence length="77" mass="8615">MELRIEHSAQNWGSKTETKPSLYSSGKAEIGSLGAAKTINEKWNKFVNGSGGSEEEVEEEQSCDYEFHPETWDFSNA</sequence>
<comment type="caution">
    <text evidence="2">The sequence shown here is derived from an EMBL/GenBank/DDBJ whole genome shotgun (WGS) entry which is preliminary data.</text>
</comment>
<keyword evidence="3" id="KW-1185">Reference proteome</keyword>
<reference evidence="2 3" key="1">
    <citation type="journal article" date="2024" name="G3 (Bethesda)">
        <title>Genome assembly of Hibiscus sabdariffa L. provides insights into metabolisms of medicinal natural products.</title>
        <authorList>
            <person name="Kim T."/>
        </authorList>
    </citation>
    <scope>NUCLEOTIDE SEQUENCE [LARGE SCALE GENOMIC DNA]</scope>
    <source>
        <strain evidence="2">TK-2024</strain>
        <tissue evidence="2">Old leaves</tissue>
    </source>
</reference>
<dbReference type="Proteomes" id="UP001472677">
    <property type="component" value="Unassembled WGS sequence"/>
</dbReference>
<protein>
    <submittedName>
        <fullName evidence="2">Uncharacterized protein</fullName>
    </submittedName>
</protein>
<evidence type="ECO:0000256" key="1">
    <source>
        <dbReference type="SAM" id="MobiDB-lite"/>
    </source>
</evidence>
<feature type="region of interest" description="Disordered" evidence="1">
    <location>
        <begin position="49"/>
        <end position="77"/>
    </location>
</feature>
<feature type="compositionally biased region" description="Polar residues" evidence="1">
    <location>
        <begin position="8"/>
        <end position="23"/>
    </location>
</feature>
<accession>A0ABR2DFX2</accession>
<feature type="compositionally biased region" description="Acidic residues" evidence="1">
    <location>
        <begin position="53"/>
        <end position="63"/>
    </location>
</feature>
<dbReference type="EMBL" id="JBBPBM010000028">
    <property type="protein sequence ID" value="KAK8537219.1"/>
    <property type="molecule type" value="Genomic_DNA"/>
</dbReference>
<feature type="region of interest" description="Disordered" evidence="1">
    <location>
        <begin position="1"/>
        <end position="23"/>
    </location>
</feature>
<gene>
    <name evidence="2" type="ORF">V6N12_043392</name>
</gene>
<evidence type="ECO:0000313" key="3">
    <source>
        <dbReference type="Proteomes" id="UP001472677"/>
    </source>
</evidence>
<organism evidence="2 3">
    <name type="scientific">Hibiscus sabdariffa</name>
    <name type="common">roselle</name>
    <dbReference type="NCBI Taxonomy" id="183260"/>
    <lineage>
        <taxon>Eukaryota</taxon>
        <taxon>Viridiplantae</taxon>
        <taxon>Streptophyta</taxon>
        <taxon>Embryophyta</taxon>
        <taxon>Tracheophyta</taxon>
        <taxon>Spermatophyta</taxon>
        <taxon>Magnoliopsida</taxon>
        <taxon>eudicotyledons</taxon>
        <taxon>Gunneridae</taxon>
        <taxon>Pentapetalae</taxon>
        <taxon>rosids</taxon>
        <taxon>malvids</taxon>
        <taxon>Malvales</taxon>
        <taxon>Malvaceae</taxon>
        <taxon>Malvoideae</taxon>
        <taxon>Hibiscus</taxon>
    </lineage>
</organism>
<evidence type="ECO:0000313" key="2">
    <source>
        <dbReference type="EMBL" id="KAK8537219.1"/>
    </source>
</evidence>